<dbReference type="SMART" id="SM00448">
    <property type="entry name" value="REC"/>
    <property type="match status" value="1"/>
</dbReference>
<sequence length="120" mass="13789">MKIAVVEDNVEYSDLLYQRLINQNTNIHFEIFNDGESFLMKEVNFDLIILDIELPGIDGIKLSKSVINKKTKIVFLTSTSDRVYEAFGENVLGYLLKSNDIEVNINQLSKFINQIQVRTS</sequence>
<feature type="non-terminal residue" evidence="4">
    <location>
        <position position="120"/>
    </location>
</feature>
<proteinExistence type="predicted"/>
<evidence type="ECO:0000256" key="1">
    <source>
        <dbReference type="PROSITE-ProRule" id="PRU00169"/>
    </source>
</evidence>
<reference evidence="4" key="1">
    <citation type="submission" date="2017-02" db="EMBL/GenBank/DDBJ databases">
        <authorList>
            <person name="Peterson S.W."/>
        </authorList>
    </citation>
    <scope>NUCLEOTIDE SEQUENCE</scope>
    <source>
        <strain evidence="4">ATCC 25662</strain>
    </source>
</reference>
<evidence type="ECO:0000313" key="4">
    <source>
        <dbReference type="EMBL" id="SKA04035.1"/>
    </source>
</evidence>
<dbReference type="EMBL" id="FUWY01000009">
    <property type="protein sequence ID" value="SKA02014.1"/>
    <property type="molecule type" value="Genomic_DNA"/>
</dbReference>
<keyword evidence="5" id="KW-1185">Reference proteome</keyword>
<feature type="domain" description="Response regulatory" evidence="2">
    <location>
        <begin position="2"/>
        <end position="112"/>
    </location>
</feature>
<feature type="modified residue" description="4-aspartylphosphate" evidence="1">
    <location>
        <position position="51"/>
    </location>
</feature>
<dbReference type="Pfam" id="PF00072">
    <property type="entry name" value="Response_reg"/>
    <property type="match status" value="1"/>
</dbReference>
<evidence type="ECO:0000313" key="5">
    <source>
        <dbReference type="Proteomes" id="UP000243297"/>
    </source>
</evidence>
<gene>
    <name evidence="4" type="ORF">SAMN02745191_0044</name>
    <name evidence="3" type="ORF">SAMN02745191_2435</name>
</gene>
<dbReference type="InterPro" id="IPR011006">
    <property type="entry name" value="CheY-like_superfamily"/>
</dbReference>
<evidence type="ECO:0000313" key="3">
    <source>
        <dbReference type="EMBL" id="SKA02014.1"/>
    </source>
</evidence>
<keyword evidence="1" id="KW-0597">Phosphoprotein</keyword>
<protein>
    <submittedName>
        <fullName evidence="4">Response regulator receiver domain-containing protein</fullName>
    </submittedName>
</protein>
<organism evidence="4 5">
    <name type="scientific">Anaerorhabdus furcosa</name>
    <dbReference type="NCBI Taxonomy" id="118967"/>
    <lineage>
        <taxon>Bacteria</taxon>
        <taxon>Bacillati</taxon>
        <taxon>Bacillota</taxon>
        <taxon>Erysipelotrichia</taxon>
        <taxon>Erysipelotrichales</taxon>
        <taxon>Erysipelotrichaceae</taxon>
        <taxon>Anaerorhabdus</taxon>
    </lineage>
</organism>
<dbReference type="OrthoDB" id="1490554at2"/>
<evidence type="ECO:0000259" key="2">
    <source>
        <dbReference type="PROSITE" id="PS50110"/>
    </source>
</evidence>
<dbReference type="AlphaFoldDB" id="A0A1T4QJZ6"/>
<dbReference type="Proteomes" id="UP000243297">
    <property type="component" value="Unassembled WGS sequence"/>
</dbReference>
<name>A0A1T4QJZ6_9FIRM</name>
<dbReference type="SUPFAM" id="SSF52172">
    <property type="entry name" value="CheY-like"/>
    <property type="match status" value="1"/>
</dbReference>
<dbReference type="InterPro" id="IPR001789">
    <property type="entry name" value="Sig_transdc_resp-reg_receiver"/>
</dbReference>
<dbReference type="RefSeq" id="WP_143254444.1">
    <property type="nucleotide sequence ID" value="NZ_FUWY01000009.1"/>
</dbReference>
<dbReference type="Gene3D" id="3.40.50.2300">
    <property type="match status" value="1"/>
</dbReference>
<dbReference type="GO" id="GO:0000160">
    <property type="term" value="P:phosphorelay signal transduction system"/>
    <property type="evidence" value="ECO:0007669"/>
    <property type="project" value="InterPro"/>
</dbReference>
<dbReference type="STRING" id="118967.SAMN02745191_0044"/>
<dbReference type="EMBL" id="FUWY01000011">
    <property type="protein sequence ID" value="SKA04035.1"/>
    <property type="molecule type" value="Genomic_DNA"/>
</dbReference>
<reference evidence="5" key="2">
    <citation type="submission" date="2017-02" db="EMBL/GenBank/DDBJ databases">
        <authorList>
            <person name="Varghese N."/>
            <person name="Submissions S."/>
        </authorList>
    </citation>
    <scope>NUCLEOTIDE SEQUENCE [LARGE SCALE GENOMIC DNA]</scope>
    <source>
        <strain evidence="5">ATCC 25662</strain>
    </source>
</reference>
<dbReference type="PROSITE" id="PS50110">
    <property type="entry name" value="RESPONSE_REGULATORY"/>
    <property type="match status" value="1"/>
</dbReference>
<accession>A0A1T4QJZ6</accession>